<keyword evidence="1" id="KW-0436">Ligase</keyword>
<evidence type="ECO:0000313" key="3">
    <source>
        <dbReference type="Proteomes" id="UP000054558"/>
    </source>
</evidence>
<name>A0A1Y1HUI9_KLENI</name>
<proteinExistence type="predicted"/>
<dbReference type="Proteomes" id="UP000054558">
    <property type="component" value="Unassembled WGS sequence"/>
</dbReference>
<organism evidence="2 3">
    <name type="scientific">Klebsormidium nitens</name>
    <name type="common">Green alga</name>
    <name type="synonym">Ulothrix nitens</name>
    <dbReference type="NCBI Taxonomy" id="105231"/>
    <lineage>
        <taxon>Eukaryota</taxon>
        <taxon>Viridiplantae</taxon>
        <taxon>Streptophyta</taxon>
        <taxon>Klebsormidiophyceae</taxon>
        <taxon>Klebsormidiales</taxon>
        <taxon>Klebsormidiaceae</taxon>
        <taxon>Klebsormidium</taxon>
    </lineage>
</organism>
<dbReference type="GO" id="GO:0016874">
    <property type="term" value="F:ligase activity"/>
    <property type="evidence" value="ECO:0007669"/>
    <property type="project" value="UniProtKB-KW"/>
</dbReference>
<evidence type="ECO:0000313" key="2">
    <source>
        <dbReference type="EMBL" id="GAQ80196.1"/>
    </source>
</evidence>
<dbReference type="PANTHER" id="PTHR43785">
    <property type="entry name" value="GAMMA-GLUTAMYLPUTRESCINE SYNTHETASE"/>
    <property type="match status" value="1"/>
</dbReference>
<dbReference type="PANTHER" id="PTHR43785:SF12">
    <property type="entry name" value="TYPE-1 GLUTAMINE SYNTHETASE 2"/>
    <property type="match status" value="1"/>
</dbReference>
<protein>
    <submittedName>
        <fullName evidence="2">Glutamine synthetase</fullName>
    </submittedName>
</protein>
<gene>
    <name evidence="2" type="ORF">KFL_000480370</name>
</gene>
<keyword evidence="3" id="KW-1185">Reference proteome</keyword>
<dbReference type="STRING" id="105231.A0A1Y1HUI9"/>
<evidence type="ECO:0000256" key="1">
    <source>
        <dbReference type="ARBA" id="ARBA00022598"/>
    </source>
</evidence>
<dbReference type="InterPro" id="IPR014746">
    <property type="entry name" value="Gln_synth/guanido_kin_cat_dom"/>
</dbReference>
<reference evidence="2 3" key="1">
    <citation type="journal article" date="2014" name="Nat. Commun.">
        <title>Klebsormidium flaccidum genome reveals primary factors for plant terrestrial adaptation.</title>
        <authorList>
            <person name="Hori K."/>
            <person name="Maruyama F."/>
            <person name="Fujisawa T."/>
            <person name="Togashi T."/>
            <person name="Yamamoto N."/>
            <person name="Seo M."/>
            <person name="Sato S."/>
            <person name="Yamada T."/>
            <person name="Mori H."/>
            <person name="Tajima N."/>
            <person name="Moriyama T."/>
            <person name="Ikeuchi M."/>
            <person name="Watanabe M."/>
            <person name="Wada H."/>
            <person name="Kobayashi K."/>
            <person name="Saito M."/>
            <person name="Masuda T."/>
            <person name="Sasaki-Sekimoto Y."/>
            <person name="Mashiguchi K."/>
            <person name="Awai K."/>
            <person name="Shimojima M."/>
            <person name="Masuda S."/>
            <person name="Iwai M."/>
            <person name="Nobusawa T."/>
            <person name="Narise T."/>
            <person name="Kondo S."/>
            <person name="Saito H."/>
            <person name="Sato R."/>
            <person name="Murakawa M."/>
            <person name="Ihara Y."/>
            <person name="Oshima-Yamada Y."/>
            <person name="Ohtaka K."/>
            <person name="Satoh M."/>
            <person name="Sonobe K."/>
            <person name="Ishii M."/>
            <person name="Ohtani R."/>
            <person name="Kanamori-Sato M."/>
            <person name="Honoki R."/>
            <person name="Miyazaki D."/>
            <person name="Mochizuki H."/>
            <person name="Umetsu J."/>
            <person name="Higashi K."/>
            <person name="Shibata D."/>
            <person name="Kamiya Y."/>
            <person name="Sato N."/>
            <person name="Nakamura Y."/>
            <person name="Tabata S."/>
            <person name="Ida S."/>
            <person name="Kurokawa K."/>
            <person name="Ohta H."/>
        </authorList>
    </citation>
    <scope>NUCLEOTIDE SEQUENCE [LARGE SCALE GENOMIC DNA]</scope>
    <source>
        <strain evidence="2 3">NIES-2285</strain>
    </source>
</reference>
<sequence>MLSVPDLEGKVKSGEIDTVIVGMADRYGRMVGRGMMQGSFWNPLRRRARTPAPTCWRQTWTRDSAGIQGCRLGDSFWGRPPAARSSSRSALWTCGWLEKTALVLCDIQTESHELAGHAPRSTLQRQVAEAKKLICQPMAATEVEYYLYQDSFEVAYKKRYAGLSAVGWHREDYHIASSAGHTGTSSSGPSATTATSFEWLSGGWMKYSLELMVFYAPNVNSYKRFHSGL</sequence>
<dbReference type="AlphaFoldDB" id="A0A1Y1HUI9"/>
<dbReference type="OrthoDB" id="77835at2759"/>
<accession>A0A1Y1HUI9</accession>
<dbReference type="SUPFAM" id="SSF55931">
    <property type="entry name" value="Glutamine synthetase/guanido kinase"/>
    <property type="match status" value="1"/>
</dbReference>
<dbReference type="EMBL" id="DF236997">
    <property type="protein sequence ID" value="GAQ80196.1"/>
    <property type="molecule type" value="Genomic_DNA"/>
</dbReference>